<evidence type="ECO:0000259" key="1">
    <source>
        <dbReference type="Pfam" id="PF07238"/>
    </source>
</evidence>
<protein>
    <submittedName>
        <fullName evidence="2">PilZ domain-containing protein</fullName>
    </submittedName>
</protein>
<dbReference type="InterPro" id="IPR009875">
    <property type="entry name" value="PilZ_domain"/>
</dbReference>
<dbReference type="RefSeq" id="WP_273678971.1">
    <property type="nucleotide sequence ID" value="NZ_JAQQXQ010000013.1"/>
</dbReference>
<feature type="domain" description="PilZ" evidence="1">
    <location>
        <begin position="118"/>
        <end position="200"/>
    </location>
</feature>
<feature type="domain" description="PilZ" evidence="1">
    <location>
        <begin position="20"/>
        <end position="97"/>
    </location>
</feature>
<dbReference type="Pfam" id="PF07238">
    <property type="entry name" value="PilZ"/>
    <property type="match status" value="2"/>
</dbReference>
<comment type="caution">
    <text evidence="2">The sequence shown here is derived from an EMBL/GenBank/DDBJ whole genome shotgun (WGS) entry which is preliminary data.</text>
</comment>
<dbReference type="EMBL" id="JAQQXQ010000013">
    <property type="protein sequence ID" value="MDC8755759.1"/>
    <property type="molecule type" value="Genomic_DNA"/>
</dbReference>
<reference evidence="2 3" key="1">
    <citation type="submission" date="2022-10" db="EMBL/GenBank/DDBJ databases">
        <title>Erythrobacter sp. sf7 Genome sequencing.</title>
        <authorList>
            <person name="Park S."/>
        </authorList>
    </citation>
    <scope>NUCLEOTIDE SEQUENCE [LARGE SCALE GENOMIC DNA]</scope>
    <source>
        <strain evidence="3">sf7</strain>
    </source>
</reference>
<evidence type="ECO:0000313" key="3">
    <source>
        <dbReference type="Proteomes" id="UP001216558"/>
    </source>
</evidence>
<gene>
    <name evidence="2" type="ORF">OIK40_14005</name>
</gene>
<dbReference type="Gene3D" id="2.40.10.220">
    <property type="entry name" value="predicted glycosyltransferase like domains"/>
    <property type="match status" value="1"/>
</dbReference>
<accession>A0ABT5JT78</accession>
<organism evidence="2 3">
    <name type="scientific">Erythrobacter fulvus</name>
    <dbReference type="NCBI Taxonomy" id="2987523"/>
    <lineage>
        <taxon>Bacteria</taxon>
        <taxon>Pseudomonadati</taxon>
        <taxon>Pseudomonadota</taxon>
        <taxon>Alphaproteobacteria</taxon>
        <taxon>Sphingomonadales</taxon>
        <taxon>Erythrobacteraceae</taxon>
        <taxon>Erythrobacter/Porphyrobacter group</taxon>
        <taxon>Erythrobacter</taxon>
    </lineage>
</organism>
<evidence type="ECO:0000313" key="2">
    <source>
        <dbReference type="EMBL" id="MDC8755759.1"/>
    </source>
</evidence>
<sequence>MGKAANTVQLQEGPDPAGAEQRAAPRFTLLIRAAKLVSAQGEFVCVIRDVSETGISVRLFHGLPGCQQFELHMPAGAVYLVNRVWHRDNEAGFAFDASVDVARLINESGEYPKRGLRLGLCFPLRVTTLAGSCEGVVENLSQQGARFECDALLAIDQSVRIELPDATGAMREVRAKVRWRRGKSYGVVFDDTFTLGDFARLAARLQAPALLEH</sequence>
<name>A0ABT5JT78_9SPHN</name>
<proteinExistence type="predicted"/>
<dbReference type="Proteomes" id="UP001216558">
    <property type="component" value="Unassembled WGS sequence"/>
</dbReference>
<dbReference type="SUPFAM" id="SSF141371">
    <property type="entry name" value="PilZ domain-like"/>
    <property type="match status" value="2"/>
</dbReference>
<keyword evidence="3" id="KW-1185">Reference proteome</keyword>